<name>G8C2G0_TETPH</name>
<dbReference type="GO" id="GO:0005829">
    <property type="term" value="C:cytosol"/>
    <property type="evidence" value="ECO:0007669"/>
    <property type="project" value="EnsemblFungi"/>
</dbReference>
<feature type="compositionally biased region" description="Basic residues" evidence="7">
    <location>
        <begin position="371"/>
        <end position="381"/>
    </location>
</feature>
<dbReference type="InterPro" id="IPR050340">
    <property type="entry name" value="Cytosolic_Fe-S_CAF"/>
</dbReference>
<dbReference type="HOGENOM" id="CLU_018240_0_1_1"/>
<evidence type="ECO:0000256" key="2">
    <source>
        <dbReference type="ARBA" id="ARBA00015854"/>
    </source>
</evidence>
<evidence type="ECO:0000256" key="3">
    <source>
        <dbReference type="ARBA" id="ARBA00017073"/>
    </source>
</evidence>
<dbReference type="Pfam" id="PF02906">
    <property type="entry name" value="Fe_hyd_lg_C"/>
    <property type="match status" value="1"/>
</dbReference>
<dbReference type="GO" id="GO:0016226">
    <property type="term" value="P:iron-sulfur cluster assembly"/>
    <property type="evidence" value="ECO:0007669"/>
    <property type="project" value="EnsemblFungi"/>
</dbReference>
<gene>
    <name evidence="9" type="primary">TPHA0P01810</name>
    <name evidence="9" type="ordered locus">TPHA_0P01810</name>
</gene>
<proteinExistence type="inferred from homology"/>
<keyword evidence="4" id="KW-0479">Metal-binding</keyword>
<keyword evidence="4" id="KW-0408">Iron</keyword>
<dbReference type="SUPFAM" id="SSF53920">
    <property type="entry name" value="Fe-only hydrogenase"/>
    <property type="match status" value="1"/>
</dbReference>
<comment type="similarity">
    <text evidence="1">Belongs to the NARF family.</text>
</comment>
<dbReference type="EMBL" id="HE612871">
    <property type="protein sequence ID" value="CCE66338.1"/>
    <property type="molecule type" value="Genomic_DNA"/>
</dbReference>
<dbReference type="GeneID" id="11530752"/>
<dbReference type="InterPro" id="IPR004108">
    <property type="entry name" value="Fe_hydrogenase_lsu_C"/>
</dbReference>
<dbReference type="PANTHER" id="PTHR11615">
    <property type="entry name" value="NITRATE, FORMATE, IRON DEHYDROGENASE"/>
    <property type="match status" value="1"/>
</dbReference>
<dbReference type="AlphaFoldDB" id="G8C2G0"/>
<dbReference type="Proteomes" id="UP000005666">
    <property type="component" value="Chromosome 16"/>
</dbReference>
<dbReference type="OrthoDB" id="10253113at2759"/>
<dbReference type="KEGG" id="tpf:TPHA_0P01810"/>
<dbReference type="InterPro" id="IPR009016">
    <property type="entry name" value="Fe_hydrogenase"/>
</dbReference>
<dbReference type="Gene3D" id="3.30.70.20">
    <property type="match status" value="1"/>
</dbReference>
<evidence type="ECO:0000256" key="5">
    <source>
        <dbReference type="ARBA" id="ARBA00023014"/>
    </source>
</evidence>
<dbReference type="GO" id="GO:0016020">
    <property type="term" value="C:membrane"/>
    <property type="evidence" value="ECO:0007669"/>
    <property type="project" value="EnsemblFungi"/>
</dbReference>
<dbReference type="RefSeq" id="XP_003688772.1">
    <property type="nucleotide sequence ID" value="XM_003688724.1"/>
</dbReference>
<dbReference type="Gene3D" id="3.40.950.10">
    <property type="entry name" value="Fe-only Hydrogenase (Larger Subunit), Chain L, domain 3"/>
    <property type="match status" value="1"/>
</dbReference>
<evidence type="ECO:0000256" key="4">
    <source>
        <dbReference type="ARBA" id="ARBA00022485"/>
    </source>
</evidence>
<evidence type="ECO:0000256" key="7">
    <source>
        <dbReference type="SAM" id="MobiDB-lite"/>
    </source>
</evidence>
<dbReference type="eggNOG" id="KOG2439">
    <property type="taxonomic scope" value="Eukaryota"/>
</dbReference>
<evidence type="ECO:0000313" key="9">
    <source>
        <dbReference type="EMBL" id="CCE66338.1"/>
    </source>
</evidence>
<sequence length="493" mass="53811">MSALLSAEDLNDFISPSMACIKPTEVNKENDNVDANGDLQVGKESELEKVSITLQDCLACVGCITSSEEILLSRQSYSVFLENYKNDGGQLVISISPQSRLSMANHFGLSVMEFDIRMCQVVREKFACKYVVGTQIGREISIRETNREVREAVRAGTSSSSQVSGPRLCSVCPGFVLYCEKSKPELVPYLVDIKSPQQLTGQIIKNTVGGKVYHLSVMPCFDKKLEASRQDSEGEVDCVITPKEFVKMLEELDCDMGSNPATPATPTFGLDRAILDEMSMPGYPWDATMSVNAGSSSGGFAYQYVLESQARHQAMGTRCAVLSTAGKNHDLLEHRLVDLGSGATLASSSEVYGFRNIQNMVRRLTQAARPRTLRLRARQRAKQSPDSDPALPAPPAAADPYGAEFIEVMACPKGCINGGGLLDSNNTKKMNAQLIEHLNQRYHEELLQRPLPQHAGVVDAATAAAVAASHRYTFHPIEKHDDGPGELLAMANW</sequence>
<feature type="domain" description="Iron hydrogenase large subunit C-terminal" evidence="8">
    <location>
        <begin position="91"/>
        <end position="419"/>
    </location>
</feature>
<accession>G8C2G0</accession>
<organism evidence="9 10">
    <name type="scientific">Tetrapisispora phaffii (strain ATCC 24235 / CBS 4417 / NBRC 1672 / NRRL Y-8282 / UCD 70-5)</name>
    <name type="common">Yeast</name>
    <name type="synonym">Fabospora phaffii</name>
    <dbReference type="NCBI Taxonomy" id="1071381"/>
    <lineage>
        <taxon>Eukaryota</taxon>
        <taxon>Fungi</taxon>
        <taxon>Dikarya</taxon>
        <taxon>Ascomycota</taxon>
        <taxon>Saccharomycotina</taxon>
        <taxon>Saccharomycetes</taxon>
        <taxon>Saccharomycetales</taxon>
        <taxon>Saccharomycetaceae</taxon>
        <taxon>Tetrapisispora</taxon>
    </lineage>
</organism>
<reference evidence="9 10" key="1">
    <citation type="journal article" date="2011" name="Proc. Natl. Acad. Sci. U.S.A.">
        <title>Evolutionary erosion of yeast sex chromosomes by mating-type switching accidents.</title>
        <authorList>
            <person name="Gordon J.L."/>
            <person name="Armisen D."/>
            <person name="Proux-Wera E."/>
            <person name="Oheigeartaigh S.S."/>
            <person name="Byrne K.P."/>
            <person name="Wolfe K.H."/>
        </authorList>
    </citation>
    <scope>NUCLEOTIDE SEQUENCE [LARGE SCALE GENOMIC DNA]</scope>
    <source>
        <strain evidence="10">ATCC 24235 / CBS 4417 / NBRC 1672 / NRRL Y-8282 / UCD 70-5</strain>
    </source>
</reference>
<feature type="region of interest" description="Disordered" evidence="7">
    <location>
        <begin position="368"/>
        <end position="396"/>
    </location>
</feature>
<evidence type="ECO:0000256" key="6">
    <source>
        <dbReference type="ARBA" id="ARBA00031269"/>
    </source>
</evidence>
<dbReference type="STRING" id="1071381.G8C2G0"/>
<keyword evidence="5" id="KW-0411">Iron-sulfur</keyword>
<dbReference type="Gene3D" id="3.40.50.1780">
    <property type="match status" value="1"/>
</dbReference>
<protein>
    <recommendedName>
        <fullName evidence="2">Cytosolic Fe-S cluster assembly factor NAR1</fullName>
    </recommendedName>
    <alternativeName>
        <fullName evidence="3">Cytosolic Fe-S cluster assembly factor nar1</fullName>
    </alternativeName>
    <alternativeName>
        <fullName evidence="6">Nuclear architecture-related protein 1</fullName>
    </alternativeName>
</protein>
<evidence type="ECO:0000259" key="8">
    <source>
        <dbReference type="Pfam" id="PF02906"/>
    </source>
</evidence>
<evidence type="ECO:0000256" key="1">
    <source>
        <dbReference type="ARBA" id="ARBA00006596"/>
    </source>
</evidence>
<evidence type="ECO:0000313" key="10">
    <source>
        <dbReference type="Proteomes" id="UP000005666"/>
    </source>
</evidence>
<dbReference type="OMA" id="VMPCTCK"/>
<keyword evidence="10" id="KW-1185">Reference proteome</keyword>
<keyword evidence="4" id="KW-0004">4Fe-4S</keyword>
<dbReference type="GO" id="GO:0051539">
    <property type="term" value="F:4 iron, 4 sulfur cluster binding"/>
    <property type="evidence" value="ECO:0007669"/>
    <property type="project" value="UniProtKB-KW"/>
</dbReference>